<dbReference type="InterPro" id="IPR001810">
    <property type="entry name" value="F-box_dom"/>
</dbReference>
<dbReference type="InterPro" id="IPR011043">
    <property type="entry name" value="Gal_Oxase/kelch_b-propeller"/>
</dbReference>
<organism evidence="2 4">
    <name type="scientific">Urochloa decumbens</name>
    <dbReference type="NCBI Taxonomy" id="240449"/>
    <lineage>
        <taxon>Eukaryota</taxon>
        <taxon>Viridiplantae</taxon>
        <taxon>Streptophyta</taxon>
        <taxon>Embryophyta</taxon>
        <taxon>Tracheophyta</taxon>
        <taxon>Spermatophyta</taxon>
        <taxon>Magnoliopsida</taxon>
        <taxon>Liliopsida</taxon>
        <taxon>Poales</taxon>
        <taxon>Poaceae</taxon>
        <taxon>PACMAD clade</taxon>
        <taxon>Panicoideae</taxon>
        <taxon>Panicodae</taxon>
        <taxon>Paniceae</taxon>
        <taxon>Melinidinae</taxon>
        <taxon>Urochloa</taxon>
    </lineage>
</organism>
<evidence type="ECO:0000259" key="1">
    <source>
        <dbReference type="PROSITE" id="PS50181"/>
    </source>
</evidence>
<dbReference type="SUPFAM" id="SSF50965">
    <property type="entry name" value="Galactose oxidase, central domain"/>
    <property type="match status" value="1"/>
</dbReference>
<dbReference type="Gene3D" id="1.20.1280.50">
    <property type="match status" value="1"/>
</dbReference>
<dbReference type="Proteomes" id="UP001497457">
    <property type="component" value="Chromosome 15b"/>
</dbReference>
<dbReference type="PROSITE" id="PS50181">
    <property type="entry name" value="FBOX"/>
    <property type="match status" value="1"/>
</dbReference>
<sequence>MAKRSRKKMRQRVPSLPDELLFEILSRVPYRSLCRFKCVSRSWYDLCSDPDLLKKSPQTLSGFFCRYSFSNLHFQNLSGRGRPLVDLSPPYFRGYGYPMFEQCCSSLLLWKIFKYCSFDPELVVCNPATEEWIVLPPTLVAQPWHVVRLGFDPAVPSCFYVFVFVMRSQASGLEIYSSQTGRWIFRQSEWGDNTEVDFQIKSVVFFNGTLYSTTPDLSVLTVDTEGKIWRKIRMPHSSIKPAVKQADAFIAHSQGCLYAMYVDVHDDNRLSVWALKEDGEKQWVLKHTASISELFGRQHCGKHELYTLIAAHPDNNMIFLTGGPPGELMAYNVDSQEVTVIGTPRKYFQVPMLPYIPCFAELPSYGCRKFEEFRLF</sequence>
<dbReference type="InterPro" id="IPR036047">
    <property type="entry name" value="F-box-like_dom_sf"/>
</dbReference>
<dbReference type="NCBIfam" id="TIGR01640">
    <property type="entry name" value="F_box_assoc_1"/>
    <property type="match status" value="1"/>
</dbReference>
<evidence type="ECO:0000313" key="4">
    <source>
        <dbReference type="Proteomes" id="UP001497457"/>
    </source>
</evidence>
<dbReference type="PANTHER" id="PTHR35546:SF48">
    <property type="entry name" value="F-BOX DOMAIN-CONTAINING PROTEIN"/>
    <property type="match status" value="1"/>
</dbReference>
<dbReference type="SMART" id="SM00256">
    <property type="entry name" value="FBOX"/>
    <property type="match status" value="1"/>
</dbReference>
<dbReference type="EMBL" id="OZ075126">
    <property type="protein sequence ID" value="CAL4939860.1"/>
    <property type="molecule type" value="Genomic_DNA"/>
</dbReference>
<name>A0ABC8XSV7_9POAL</name>
<dbReference type="InterPro" id="IPR056592">
    <property type="entry name" value="Beta-prop_At3g26010-like"/>
</dbReference>
<evidence type="ECO:0000313" key="2">
    <source>
        <dbReference type="EMBL" id="CAL4931471.1"/>
    </source>
</evidence>
<protein>
    <recommendedName>
        <fullName evidence="1">F-box domain-containing protein</fullName>
    </recommendedName>
</protein>
<dbReference type="Pfam" id="PF00646">
    <property type="entry name" value="F-box"/>
    <property type="match status" value="1"/>
</dbReference>
<dbReference type="CDD" id="cd22157">
    <property type="entry name" value="F-box_AtFBW1-like"/>
    <property type="match status" value="1"/>
</dbReference>
<keyword evidence="4" id="KW-1185">Reference proteome</keyword>
<dbReference type="Proteomes" id="UP001497457">
    <property type="component" value="Chromosome 16b"/>
</dbReference>
<reference evidence="2 4" key="2">
    <citation type="submission" date="2024-10" db="EMBL/GenBank/DDBJ databases">
        <authorList>
            <person name="Ryan C."/>
        </authorList>
    </citation>
    <scope>NUCLEOTIDE SEQUENCE [LARGE SCALE GENOMIC DNA]</scope>
</reference>
<dbReference type="InterPro" id="IPR017451">
    <property type="entry name" value="F-box-assoc_interact_dom"/>
</dbReference>
<dbReference type="Pfam" id="PF24750">
    <property type="entry name" value="b-prop_At3g26010-like"/>
    <property type="match status" value="1"/>
</dbReference>
<accession>A0ABC8XSV7</accession>
<reference evidence="4" key="1">
    <citation type="submission" date="2024-06" db="EMBL/GenBank/DDBJ databases">
        <authorList>
            <person name="Ryan C."/>
        </authorList>
    </citation>
    <scope>NUCLEOTIDE SEQUENCE [LARGE SCALE GENOMIC DNA]</scope>
</reference>
<evidence type="ECO:0000313" key="3">
    <source>
        <dbReference type="EMBL" id="CAL4939860.1"/>
    </source>
</evidence>
<proteinExistence type="predicted"/>
<dbReference type="AlphaFoldDB" id="A0ABC8XSV7"/>
<dbReference type="PANTHER" id="PTHR35546">
    <property type="entry name" value="F-BOX PROTEIN INTERACTION DOMAIN PROTEIN-RELATED"/>
    <property type="match status" value="1"/>
</dbReference>
<dbReference type="SUPFAM" id="SSF81383">
    <property type="entry name" value="F-box domain"/>
    <property type="match status" value="1"/>
</dbReference>
<feature type="domain" description="F-box" evidence="1">
    <location>
        <begin position="10"/>
        <end position="56"/>
    </location>
</feature>
<gene>
    <name evidence="2" type="ORF">URODEC1_LOCUS27075</name>
    <name evidence="3" type="ORF">URODEC1_LOCUS32173</name>
</gene>
<dbReference type="EMBL" id="OZ075125">
    <property type="protein sequence ID" value="CAL4931471.1"/>
    <property type="molecule type" value="Genomic_DNA"/>
</dbReference>
<dbReference type="InterPro" id="IPR055290">
    <property type="entry name" value="At3g26010-like"/>
</dbReference>